<reference evidence="2" key="1">
    <citation type="journal article" date="2005" name="Nature">
        <title>The map-based sequence of the rice genome.</title>
        <authorList>
            <consortium name="International rice genome sequencing project (IRGSP)"/>
            <person name="Matsumoto T."/>
            <person name="Wu J."/>
            <person name="Kanamori H."/>
            <person name="Katayose Y."/>
            <person name="Fujisawa M."/>
            <person name="Namiki N."/>
            <person name="Mizuno H."/>
            <person name="Yamamoto K."/>
            <person name="Antonio B.A."/>
            <person name="Baba T."/>
            <person name="Sakata K."/>
            <person name="Nagamura Y."/>
            <person name="Aoki H."/>
            <person name="Arikawa K."/>
            <person name="Arita K."/>
            <person name="Bito T."/>
            <person name="Chiden Y."/>
            <person name="Fujitsuka N."/>
            <person name="Fukunaka R."/>
            <person name="Hamada M."/>
            <person name="Harada C."/>
            <person name="Hayashi A."/>
            <person name="Hijishita S."/>
            <person name="Honda M."/>
            <person name="Hosokawa S."/>
            <person name="Ichikawa Y."/>
            <person name="Idonuma A."/>
            <person name="Iijima M."/>
            <person name="Ikeda M."/>
            <person name="Ikeno M."/>
            <person name="Ito K."/>
            <person name="Ito S."/>
            <person name="Ito T."/>
            <person name="Ito Y."/>
            <person name="Ito Y."/>
            <person name="Iwabuchi A."/>
            <person name="Kamiya K."/>
            <person name="Karasawa W."/>
            <person name="Kurita K."/>
            <person name="Katagiri S."/>
            <person name="Kikuta A."/>
            <person name="Kobayashi H."/>
            <person name="Kobayashi N."/>
            <person name="Machita K."/>
            <person name="Maehara T."/>
            <person name="Masukawa M."/>
            <person name="Mizubayashi T."/>
            <person name="Mukai Y."/>
            <person name="Nagasaki H."/>
            <person name="Nagata Y."/>
            <person name="Naito S."/>
            <person name="Nakashima M."/>
            <person name="Nakama Y."/>
            <person name="Nakamichi Y."/>
            <person name="Nakamura M."/>
            <person name="Meguro A."/>
            <person name="Negishi M."/>
            <person name="Ohta I."/>
            <person name="Ohta T."/>
            <person name="Okamoto M."/>
            <person name="Ono N."/>
            <person name="Saji S."/>
            <person name="Sakaguchi M."/>
            <person name="Sakai K."/>
            <person name="Shibata M."/>
            <person name="Shimokawa T."/>
            <person name="Song J."/>
            <person name="Takazaki Y."/>
            <person name="Terasawa K."/>
            <person name="Tsugane M."/>
            <person name="Tsuji K."/>
            <person name="Ueda S."/>
            <person name="Waki K."/>
            <person name="Yamagata H."/>
            <person name="Yamamoto M."/>
            <person name="Yamamoto S."/>
            <person name="Yamane H."/>
            <person name="Yoshiki S."/>
            <person name="Yoshihara R."/>
            <person name="Yukawa K."/>
            <person name="Zhong H."/>
            <person name="Yano M."/>
            <person name="Yuan Q."/>
            <person name="Ouyang S."/>
            <person name="Liu J."/>
            <person name="Jones K.M."/>
            <person name="Gansberger K."/>
            <person name="Moffat K."/>
            <person name="Hill J."/>
            <person name="Bera J."/>
            <person name="Fadrosh D."/>
            <person name="Jin S."/>
            <person name="Johri S."/>
            <person name="Kim M."/>
            <person name="Overton L."/>
            <person name="Reardon M."/>
            <person name="Tsitrin T."/>
            <person name="Vuong H."/>
            <person name="Weaver B."/>
            <person name="Ciecko A."/>
            <person name="Tallon L."/>
            <person name="Jackson J."/>
            <person name="Pai G."/>
            <person name="Aken S.V."/>
            <person name="Utterback T."/>
            <person name="Reidmuller S."/>
            <person name="Feldblyum T."/>
            <person name="Hsiao J."/>
            <person name="Zismann V."/>
            <person name="Iobst S."/>
            <person name="de Vazeille A.R."/>
            <person name="Buell C.R."/>
            <person name="Ying K."/>
            <person name="Li Y."/>
            <person name="Lu T."/>
            <person name="Huang Y."/>
            <person name="Zhao Q."/>
            <person name="Feng Q."/>
            <person name="Zhang L."/>
            <person name="Zhu J."/>
            <person name="Weng Q."/>
            <person name="Mu J."/>
            <person name="Lu Y."/>
            <person name="Fan D."/>
            <person name="Liu Y."/>
            <person name="Guan J."/>
            <person name="Zhang Y."/>
            <person name="Yu S."/>
            <person name="Liu X."/>
            <person name="Zhang Y."/>
            <person name="Hong G."/>
            <person name="Han B."/>
            <person name="Choisne N."/>
            <person name="Demange N."/>
            <person name="Orjeda G."/>
            <person name="Samain S."/>
            <person name="Cattolico L."/>
            <person name="Pelletier E."/>
            <person name="Couloux A."/>
            <person name="Segurens B."/>
            <person name="Wincker P."/>
            <person name="D'Hont A."/>
            <person name="Scarpelli C."/>
            <person name="Weissenbach J."/>
            <person name="Salanoubat M."/>
            <person name="Quetier F."/>
            <person name="Yu Y."/>
            <person name="Kim H.R."/>
            <person name="Rambo T."/>
            <person name="Currie J."/>
            <person name="Collura K."/>
            <person name="Luo M."/>
            <person name="Yang T."/>
            <person name="Ammiraju J.S.S."/>
            <person name="Engler F."/>
            <person name="Soderlund C."/>
            <person name="Wing R.A."/>
            <person name="Palmer L.E."/>
            <person name="de la Bastide M."/>
            <person name="Spiegel L."/>
            <person name="Nascimento L."/>
            <person name="Zutavern T."/>
            <person name="O'Shaughnessy A."/>
            <person name="Dike S."/>
            <person name="Dedhia N."/>
            <person name="Preston R."/>
            <person name="Balija V."/>
            <person name="McCombie W.R."/>
            <person name="Chow T."/>
            <person name="Chen H."/>
            <person name="Chung M."/>
            <person name="Chen C."/>
            <person name="Shaw J."/>
            <person name="Wu H."/>
            <person name="Hsiao K."/>
            <person name="Chao Y."/>
            <person name="Chu M."/>
            <person name="Cheng C."/>
            <person name="Hour A."/>
            <person name="Lee P."/>
            <person name="Lin S."/>
            <person name="Lin Y."/>
            <person name="Liou J."/>
            <person name="Liu S."/>
            <person name="Hsing Y."/>
            <person name="Raghuvanshi S."/>
            <person name="Mohanty A."/>
            <person name="Bharti A.K."/>
            <person name="Gaur A."/>
            <person name="Gupta V."/>
            <person name="Kumar D."/>
            <person name="Ravi V."/>
            <person name="Vij S."/>
            <person name="Kapur A."/>
            <person name="Khurana P."/>
            <person name="Khurana P."/>
            <person name="Khurana J.P."/>
            <person name="Tyagi A.K."/>
            <person name="Gaikwad K."/>
            <person name="Singh A."/>
            <person name="Dalal V."/>
            <person name="Srivastava S."/>
            <person name="Dixit A."/>
            <person name="Pal A.K."/>
            <person name="Ghazi I.A."/>
            <person name="Yadav M."/>
            <person name="Pandit A."/>
            <person name="Bhargava A."/>
            <person name="Sureshbabu K."/>
            <person name="Batra K."/>
            <person name="Sharma T.R."/>
            <person name="Mohapatra T."/>
            <person name="Singh N.K."/>
            <person name="Messing J."/>
            <person name="Nelson A.B."/>
            <person name="Fuks G."/>
            <person name="Kavchok S."/>
            <person name="Keizer G."/>
            <person name="Linton E."/>
            <person name="Llaca V."/>
            <person name="Song R."/>
            <person name="Tanyolac B."/>
            <person name="Young S."/>
            <person name="Ho-Il K."/>
            <person name="Hahn J.H."/>
            <person name="Sangsakoo G."/>
            <person name="Vanavichit A."/>
            <person name="de Mattos Luiz.A.T."/>
            <person name="Zimmer P.D."/>
            <person name="Malone G."/>
            <person name="Dellagostin O."/>
            <person name="de Oliveira A.C."/>
            <person name="Bevan M."/>
            <person name="Bancroft I."/>
            <person name="Minx P."/>
            <person name="Cordum H."/>
            <person name="Wilson R."/>
            <person name="Cheng Z."/>
            <person name="Jin W."/>
            <person name="Jiang J."/>
            <person name="Leong S.A."/>
            <person name="Iwama H."/>
            <person name="Gojobori T."/>
            <person name="Itoh T."/>
            <person name="Niimura Y."/>
            <person name="Fujii Y."/>
            <person name="Habara T."/>
            <person name="Sakai H."/>
            <person name="Sato Y."/>
            <person name="Wilson G."/>
            <person name="Kumar K."/>
            <person name="McCouch S."/>
            <person name="Juretic N."/>
            <person name="Hoen D."/>
            <person name="Wright S."/>
            <person name="Bruskiewich R."/>
            <person name="Bureau T."/>
            <person name="Miyao A."/>
            <person name="Hirochika H."/>
            <person name="Nishikawa T."/>
            <person name="Kadowaki K."/>
            <person name="Sugiura M."/>
            <person name="Burr B."/>
            <person name="Sasaki T."/>
        </authorList>
    </citation>
    <scope>NUCLEOTIDE SEQUENCE [LARGE SCALE GENOMIC DNA]</scope>
    <source>
        <strain evidence="2">cv. Nipponbare</strain>
    </source>
</reference>
<organism evidence="1 2">
    <name type="scientific">Oryza sativa subsp. japonica</name>
    <name type="common">Rice</name>
    <dbReference type="NCBI Taxonomy" id="39947"/>
    <lineage>
        <taxon>Eukaryota</taxon>
        <taxon>Viridiplantae</taxon>
        <taxon>Streptophyta</taxon>
        <taxon>Embryophyta</taxon>
        <taxon>Tracheophyta</taxon>
        <taxon>Spermatophyta</taxon>
        <taxon>Magnoliopsida</taxon>
        <taxon>Liliopsida</taxon>
        <taxon>Poales</taxon>
        <taxon>Poaceae</taxon>
        <taxon>BOP clade</taxon>
        <taxon>Oryzoideae</taxon>
        <taxon>Oryzeae</taxon>
        <taxon>Oryzinae</taxon>
        <taxon>Oryza</taxon>
        <taxon>Oryza sativa</taxon>
    </lineage>
</organism>
<evidence type="ECO:0000313" key="1">
    <source>
        <dbReference type="EMBL" id="BAS83713.1"/>
    </source>
</evidence>
<dbReference type="AlphaFoldDB" id="A0A0N7KH35"/>
<proteinExistence type="predicted"/>
<dbReference type="PaxDb" id="39947-A0A0N7KH35"/>
<reference evidence="1 2" key="2">
    <citation type="journal article" date="2013" name="Plant Cell Physiol.">
        <title>Rice Annotation Project Database (RAP-DB): an integrative and interactive database for rice genomics.</title>
        <authorList>
            <person name="Sakai H."/>
            <person name="Lee S.S."/>
            <person name="Tanaka T."/>
            <person name="Numa H."/>
            <person name="Kim J."/>
            <person name="Kawahara Y."/>
            <person name="Wakimoto H."/>
            <person name="Yang C.C."/>
            <person name="Iwamoto M."/>
            <person name="Abe T."/>
            <person name="Yamada Y."/>
            <person name="Muto A."/>
            <person name="Inokuchi H."/>
            <person name="Ikemura T."/>
            <person name="Matsumoto T."/>
            <person name="Sasaki T."/>
            <person name="Itoh T."/>
        </authorList>
    </citation>
    <scope>NUCLEOTIDE SEQUENCE [LARGE SCALE GENOMIC DNA]</scope>
    <source>
        <strain evidence="2">cv. Nipponbare</strain>
    </source>
</reference>
<keyword evidence="2" id="KW-1185">Reference proteome</keyword>
<accession>A0A0N7KH35</accession>
<protein>
    <submittedName>
        <fullName evidence="1">Os03g0295633 protein</fullName>
    </submittedName>
</protein>
<sequence length="172" mass="19144">MELGLTQWMRRGYRKRVRSWSRRPAVAGLNPSSSTLRTGRDLLSPEQWLHQPSGHRARSDADEAWAPTMEMEGSNAGVVTELPSGVGSGAITKLNDATSTSTRGERGVGAVGNDSRSIHRHSTRHYRQDFLVKRSRRRRHHGRLVLLTPTAALSLSVAGLDSTRKRRWRNGG</sequence>
<gene>
    <name evidence="1" type="ordered locus">Os03g0295633</name>
    <name evidence="1" type="ORF">OSNPB_030295633</name>
</gene>
<dbReference type="Proteomes" id="UP000059680">
    <property type="component" value="Chromosome 3"/>
</dbReference>
<dbReference type="InParanoid" id="A0A0N7KH35"/>
<name>A0A0N7KH35_ORYSJ</name>
<evidence type="ECO:0000313" key="2">
    <source>
        <dbReference type="Proteomes" id="UP000059680"/>
    </source>
</evidence>
<reference evidence="1 2" key="3">
    <citation type="journal article" date="2013" name="Rice">
        <title>Improvement of the Oryza sativa Nipponbare reference genome using next generation sequence and optical map data.</title>
        <authorList>
            <person name="Kawahara Y."/>
            <person name="de la Bastide M."/>
            <person name="Hamilton J.P."/>
            <person name="Kanamori H."/>
            <person name="McCombie W.R."/>
            <person name="Ouyang S."/>
            <person name="Schwartz D.C."/>
            <person name="Tanaka T."/>
            <person name="Wu J."/>
            <person name="Zhou S."/>
            <person name="Childs K.L."/>
            <person name="Davidson R.M."/>
            <person name="Lin H."/>
            <person name="Quesada-Ocampo L."/>
            <person name="Vaillancourt B."/>
            <person name="Sakai H."/>
            <person name="Lee S.S."/>
            <person name="Kim J."/>
            <person name="Numa H."/>
            <person name="Itoh T."/>
            <person name="Buell C.R."/>
            <person name="Matsumoto T."/>
        </authorList>
    </citation>
    <scope>NUCLEOTIDE SEQUENCE [LARGE SCALE GENOMIC DNA]</scope>
    <source>
        <strain evidence="2">cv. Nipponbare</strain>
    </source>
</reference>
<dbReference type="EMBL" id="AP014959">
    <property type="protein sequence ID" value="BAS83713.1"/>
    <property type="molecule type" value="Genomic_DNA"/>
</dbReference>